<dbReference type="Pfam" id="PF01323">
    <property type="entry name" value="DSBA"/>
    <property type="match status" value="1"/>
</dbReference>
<dbReference type="InterPro" id="IPR001853">
    <property type="entry name" value="DSBA-like_thioredoxin_dom"/>
</dbReference>
<dbReference type="PANTHER" id="PTHR13887:SF41">
    <property type="entry name" value="THIOREDOXIN SUPERFAMILY PROTEIN"/>
    <property type="match status" value="1"/>
</dbReference>
<dbReference type="InterPro" id="IPR036249">
    <property type="entry name" value="Thioredoxin-like_sf"/>
</dbReference>
<keyword evidence="3" id="KW-1185">Reference proteome</keyword>
<name>A0ABR9KWJ4_9ACTN</name>
<reference evidence="2 3" key="1">
    <citation type="submission" date="2020-10" db="EMBL/GenBank/DDBJ databases">
        <title>Sequencing the genomes of 1000 actinobacteria strains.</title>
        <authorList>
            <person name="Klenk H.-P."/>
        </authorList>
    </citation>
    <scope>NUCLEOTIDE SEQUENCE [LARGE SCALE GENOMIC DNA]</scope>
    <source>
        <strain evidence="2 3">DSM 43748</strain>
    </source>
</reference>
<dbReference type="Proteomes" id="UP000661607">
    <property type="component" value="Unassembled WGS sequence"/>
</dbReference>
<dbReference type="Gene3D" id="3.40.30.10">
    <property type="entry name" value="Glutaredoxin"/>
    <property type="match status" value="1"/>
</dbReference>
<gene>
    <name evidence="2" type="ORF">H4W81_008757</name>
</gene>
<sequence length="198" mass="21445">MTSRIEMTMDIACGASYLAWDRLRRALARARAKGGEAEVVFHPFQIAPDAPDDPARAEPLEEVHKRVFGPSAGESTARMTALGAREGVVYDYGKAVLANTFEAHRLIRVAAAQGRAEEMADRLFRAYFADGLNLADSDTLRKLAAEVGVAWTDDGAEATRAELELVRTSGIRGVPISKINGRTLSGAQSEETFYGEIS</sequence>
<evidence type="ECO:0000313" key="3">
    <source>
        <dbReference type="Proteomes" id="UP000661607"/>
    </source>
</evidence>
<comment type="caution">
    <text evidence="2">The sequence shown here is derived from an EMBL/GenBank/DDBJ whole genome shotgun (WGS) entry which is preliminary data.</text>
</comment>
<proteinExistence type="predicted"/>
<organism evidence="2 3">
    <name type="scientific">Nonomuraea africana</name>
    <dbReference type="NCBI Taxonomy" id="46171"/>
    <lineage>
        <taxon>Bacteria</taxon>
        <taxon>Bacillati</taxon>
        <taxon>Actinomycetota</taxon>
        <taxon>Actinomycetes</taxon>
        <taxon>Streptosporangiales</taxon>
        <taxon>Streptosporangiaceae</taxon>
        <taxon>Nonomuraea</taxon>
    </lineage>
</organism>
<accession>A0ABR9KWJ4</accession>
<evidence type="ECO:0000259" key="1">
    <source>
        <dbReference type="Pfam" id="PF01323"/>
    </source>
</evidence>
<feature type="domain" description="DSBA-like thioredoxin" evidence="1">
    <location>
        <begin position="5"/>
        <end position="196"/>
    </location>
</feature>
<protein>
    <submittedName>
        <fullName evidence="2">DsbA family dithiol-disulfide isomerase</fullName>
    </submittedName>
</protein>
<dbReference type="GO" id="GO:0016853">
    <property type="term" value="F:isomerase activity"/>
    <property type="evidence" value="ECO:0007669"/>
    <property type="project" value="UniProtKB-KW"/>
</dbReference>
<dbReference type="PANTHER" id="PTHR13887">
    <property type="entry name" value="GLUTATHIONE S-TRANSFERASE KAPPA"/>
    <property type="match status" value="1"/>
</dbReference>
<dbReference type="SUPFAM" id="SSF52833">
    <property type="entry name" value="Thioredoxin-like"/>
    <property type="match status" value="1"/>
</dbReference>
<evidence type="ECO:0000313" key="2">
    <source>
        <dbReference type="EMBL" id="MBE1565978.1"/>
    </source>
</evidence>
<dbReference type="EMBL" id="JADBEF010000001">
    <property type="protein sequence ID" value="MBE1565978.1"/>
    <property type="molecule type" value="Genomic_DNA"/>
</dbReference>
<keyword evidence="2" id="KW-0413">Isomerase</keyword>
<dbReference type="RefSeq" id="WP_192780092.1">
    <property type="nucleotide sequence ID" value="NZ_BAAASY010000010.1"/>
</dbReference>